<reference evidence="2" key="1">
    <citation type="submission" date="2022-07" db="EMBL/GenBank/DDBJ databases">
        <title>Phylogenomic reconstructions and comparative analyses of Kickxellomycotina fungi.</title>
        <authorList>
            <person name="Reynolds N.K."/>
            <person name="Stajich J.E."/>
            <person name="Barry K."/>
            <person name="Grigoriev I.V."/>
            <person name="Crous P."/>
            <person name="Smith M.E."/>
        </authorList>
    </citation>
    <scope>NUCLEOTIDE SEQUENCE</scope>
    <source>
        <strain evidence="2">BCRC 34489</strain>
    </source>
</reference>
<feature type="region of interest" description="Disordered" evidence="1">
    <location>
        <begin position="13"/>
        <end position="33"/>
    </location>
</feature>
<gene>
    <name evidence="2" type="ORF">GGI15_004695</name>
</gene>
<organism evidence="2 3">
    <name type="scientific">Coemansia interrupta</name>
    <dbReference type="NCBI Taxonomy" id="1126814"/>
    <lineage>
        <taxon>Eukaryota</taxon>
        <taxon>Fungi</taxon>
        <taxon>Fungi incertae sedis</taxon>
        <taxon>Zoopagomycota</taxon>
        <taxon>Kickxellomycotina</taxon>
        <taxon>Kickxellomycetes</taxon>
        <taxon>Kickxellales</taxon>
        <taxon>Kickxellaceae</taxon>
        <taxon>Coemansia</taxon>
    </lineage>
</organism>
<dbReference type="OrthoDB" id="5540160at2759"/>
<evidence type="ECO:0000313" key="2">
    <source>
        <dbReference type="EMBL" id="KAJ2776883.1"/>
    </source>
</evidence>
<proteinExistence type="predicted"/>
<evidence type="ECO:0000256" key="1">
    <source>
        <dbReference type="SAM" id="MobiDB-lite"/>
    </source>
</evidence>
<name>A0A9W8H951_9FUNG</name>
<evidence type="ECO:0000313" key="3">
    <source>
        <dbReference type="Proteomes" id="UP001140172"/>
    </source>
</evidence>
<dbReference type="EMBL" id="JANBUM010000457">
    <property type="protein sequence ID" value="KAJ2776883.1"/>
    <property type="molecule type" value="Genomic_DNA"/>
</dbReference>
<protein>
    <submittedName>
        <fullName evidence="2">Uncharacterized protein</fullName>
    </submittedName>
</protein>
<dbReference type="AlphaFoldDB" id="A0A9W8H951"/>
<sequence length="208" mass="21390">MLDLANNVAWSGIDGESASSNTANPSATASDEAGIFDIPRGNFLLTSEESELPAGALPSSPLSTFGNPTTLIFIESGITIDVDDSRSSSSGGVVNQLPFPAGPTQVPLSVIQSAIMSAQTSTAVKEWHSAFGEESPATLRSDAAASFGENDLGALEKDLTAECATGMMRCAADNMGFDTCLFGKWGTVRLCAKGTRCITLPGSSIVCA</sequence>
<comment type="caution">
    <text evidence="2">The sequence shown here is derived from an EMBL/GenBank/DDBJ whole genome shotgun (WGS) entry which is preliminary data.</text>
</comment>
<feature type="compositionally biased region" description="Low complexity" evidence="1">
    <location>
        <begin position="17"/>
        <end position="30"/>
    </location>
</feature>
<dbReference type="Proteomes" id="UP001140172">
    <property type="component" value="Unassembled WGS sequence"/>
</dbReference>
<accession>A0A9W8H951</accession>
<keyword evidence="3" id="KW-1185">Reference proteome</keyword>